<organism evidence="3 4">
    <name type="scientific">Crenichthys baileyi</name>
    <name type="common">White River springfish</name>
    <dbReference type="NCBI Taxonomy" id="28760"/>
    <lineage>
        <taxon>Eukaryota</taxon>
        <taxon>Metazoa</taxon>
        <taxon>Chordata</taxon>
        <taxon>Craniata</taxon>
        <taxon>Vertebrata</taxon>
        <taxon>Euteleostomi</taxon>
        <taxon>Actinopterygii</taxon>
        <taxon>Neopterygii</taxon>
        <taxon>Teleostei</taxon>
        <taxon>Neoteleostei</taxon>
        <taxon>Acanthomorphata</taxon>
        <taxon>Ovalentaria</taxon>
        <taxon>Atherinomorphae</taxon>
        <taxon>Cyprinodontiformes</taxon>
        <taxon>Goodeidae</taxon>
        <taxon>Crenichthys</taxon>
    </lineage>
</organism>
<dbReference type="SMART" id="SM00960">
    <property type="entry name" value="Robl_LC7"/>
    <property type="match status" value="2"/>
</dbReference>
<dbReference type="AlphaFoldDB" id="A0AAV9RYI0"/>
<feature type="domain" description="Roadblock/LAMTOR2" evidence="2">
    <location>
        <begin position="99"/>
        <end position="187"/>
    </location>
</feature>
<sequence>MAEVEETLKRIQSQKGVQGIIIVNSEGIPVKSTLDNQSTVQYSALIHQLVMKARSTLRDIDPQNDLTFLRLRSKKNEIMIAPGERDIPLFPLTSRGADIEEILKRIQSHRGVEGAIIATSEGIIMRSTLEEQITVQYVALIQPLLMKTKKTLQDMDSEDELTHLRLRTVKNELIIAADKDYFMVGIHKPSP</sequence>
<dbReference type="PANTHER" id="PTHR10779">
    <property type="entry name" value="DYNEIN LIGHT CHAIN ROADBLOCK"/>
    <property type="match status" value="1"/>
</dbReference>
<dbReference type="EMBL" id="JAHHUM010001171">
    <property type="protein sequence ID" value="KAK5614144.1"/>
    <property type="molecule type" value="Genomic_DNA"/>
</dbReference>
<proteinExistence type="inferred from homology"/>
<dbReference type="FunFam" id="3.30.450.30:FF:000009">
    <property type="entry name" value="Dynein light chain roadblock"/>
    <property type="match status" value="1"/>
</dbReference>
<comment type="caution">
    <text evidence="3">The sequence shown here is derived from an EMBL/GenBank/DDBJ whole genome shotgun (WGS) entry which is preliminary data.</text>
</comment>
<keyword evidence="4" id="KW-1185">Reference proteome</keyword>
<dbReference type="SUPFAM" id="SSF103196">
    <property type="entry name" value="Roadblock/LC7 domain"/>
    <property type="match status" value="2"/>
</dbReference>
<evidence type="ECO:0000313" key="4">
    <source>
        <dbReference type="Proteomes" id="UP001311232"/>
    </source>
</evidence>
<comment type="similarity">
    <text evidence="1">Belongs to the GAMAD family.</text>
</comment>
<dbReference type="Gene3D" id="3.30.450.30">
    <property type="entry name" value="Dynein light chain 2a, cytoplasmic"/>
    <property type="match status" value="2"/>
</dbReference>
<name>A0AAV9RYI0_9TELE</name>
<protein>
    <recommendedName>
        <fullName evidence="2">Roadblock/LAMTOR2 domain-containing protein</fullName>
    </recommendedName>
</protein>
<dbReference type="Proteomes" id="UP001311232">
    <property type="component" value="Unassembled WGS sequence"/>
</dbReference>
<dbReference type="Pfam" id="PF03259">
    <property type="entry name" value="Robl_LC7"/>
    <property type="match status" value="2"/>
</dbReference>
<gene>
    <name evidence="3" type="ORF">CRENBAI_008601</name>
</gene>
<evidence type="ECO:0000259" key="2">
    <source>
        <dbReference type="SMART" id="SM00960"/>
    </source>
</evidence>
<dbReference type="InterPro" id="IPR004942">
    <property type="entry name" value="Roadblock/LAMTOR2_dom"/>
</dbReference>
<evidence type="ECO:0000313" key="3">
    <source>
        <dbReference type="EMBL" id="KAK5614144.1"/>
    </source>
</evidence>
<feature type="domain" description="Roadblock/LAMTOR2" evidence="2">
    <location>
        <begin position="4"/>
        <end position="93"/>
    </location>
</feature>
<accession>A0AAV9RYI0</accession>
<reference evidence="3 4" key="1">
    <citation type="submission" date="2021-06" db="EMBL/GenBank/DDBJ databases">
        <authorList>
            <person name="Palmer J.M."/>
        </authorList>
    </citation>
    <scope>NUCLEOTIDE SEQUENCE [LARGE SCALE GENOMIC DNA]</scope>
    <source>
        <strain evidence="3 4">MEX-2019</strain>
        <tissue evidence="3">Muscle</tissue>
    </source>
</reference>
<evidence type="ECO:0000256" key="1">
    <source>
        <dbReference type="ARBA" id="ARBA00007191"/>
    </source>
</evidence>